<sequence>MTSTKPPDKIFPITTFLSNLPINLIQQPLQSSRGNGPSGRLVIIGDVHGMRQSLEALLDKVSFNKSNGDHLILVGDLVNKGPDSPGVVDLAIKLGASAVRGNHENAVLNAVSEINNMWDSRESQLHPNDLSDGPAAPENSDTNPVGNPVRAKYNSGAPEIKMRASPATQSTAMALSKHHLEWLASLPLILRIDLPHNLTSSLGYTLIVAHAGLVPGITLEEQDPHAVMHVRSLVNESGNEYRFTPTETFGEESWAVEWDRWQESLASKTTVIFGHDARRRLQLGKYTIGLDSACLYGNQLSAVVFEARDRRLYHEIVQVECADTPVTPTVPAKEGESNTDKTEEHV</sequence>
<dbReference type="Pfam" id="PF00149">
    <property type="entry name" value="Metallophos"/>
    <property type="match status" value="1"/>
</dbReference>
<dbReference type="InterPro" id="IPR050126">
    <property type="entry name" value="Ap4A_hydrolase"/>
</dbReference>
<dbReference type="STRING" id="416450.A0A1V6Q8D1"/>
<comment type="caution">
    <text evidence="3">The sequence shown here is derived from an EMBL/GenBank/DDBJ whole genome shotgun (WGS) entry which is preliminary data.</text>
</comment>
<dbReference type="AlphaFoldDB" id="A0A1V6Q8D1"/>
<dbReference type="InterPro" id="IPR004843">
    <property type="entry name" value="Calcineurin-like_PHP"/>
</dbReference>
<dbReference type="GO" id="GO:0005737">
    <property type="term" value="C:cytoplasm"/>
    <property type="evidence" value="ECO:0007669"/>
    <property type="project" value="TreeGrafter"/>
</dbReference>
<dbReference type="GO" id="GO:0000298">
    <property type="term" value="F:endopolyphosphatase activity"/>
    <property type="evidence" value="ECO:0007669"/>
    <property type="project" value="TreeGrafter"/>
</dbReference>
<dbReference type="PANTHER" id="PTHR42850">
    <property type="entry name" value="METALLOPHOSPHOESTERASE"/>
    <property type="match status" value="1"/>
</dbReference>
<accession>A0A1V6Q8D1</accession>
<reference evidence="4" key="1">
    <citation type="journal article" date="2017" name="Nat. Microbiol.">
        <title>Global analysis of biosynthetic gene clusters reveals vast potential of secondary metabolite production in Penicillium species.</title>
        <authorList>
            <person name="Nielsen J.C."/>
            <person name="Grijseels S."/>
            <person name="Prigent S."/>
            <person name="Ji B."/>
            <person name="Dainat J."/>
            <person name="Nielsen K.F."/>
            <person name="Frisvad J.C."/>
            <person name="Workman M."/>
            <person name="Nielsen J."/>
        </authorList>
    </citation>
    <scope>NUCLEOTIDE SEQUENCE [LARGE SCALE GENOMIC DNA]</scope>
    <source>
        <strain evidence="4">IBT 31811</strain>
    </source>
</reference>
<dbReference type="PANTHER" id="PTHR42850:SF4">
    <property type="entry name" value="ZINC-DEPENDENT ENDOPOLYPHOSPHATASE"/>
    <property type="match status" value="1"/>
</dbReference>
<dbReference type="GO" id="GO:0016791">
    <property type="term" value="F:phosphatase activity"/>
    <property type="evidence" value="ECO:0007669"/>
    <property type="project" value="TreeGrafter"/>
</dbReference>
<dbReference type="EMBL" id="MDYN01000010">
    <property type="protein sequence ID" value="OQD85490.1"/>
    <property type="molecule type" value="Genomic_DNA"/>
</dbReference>
<dbReference type="CDD" id="cd00144">
    <property type="entry name" value="MPP_PPP_family"/>
    <property type="match status" value="1"/>
</dbReference>
<dbReference type="InterPro" id="IPR029052">
    <property type="entry name" value="Metallo-depent_PP-like"/>
</dbReference>
<keyword evidence="4" id="KW-1185">Reference proteome</keyword>
<feature type="region of interest" description="Disordered" evidence="1">
    <location>
        <begin position="326"/>
        <end position="346"/>
    </location>
</feature>
<dbReference type="Proteomes" id="UP000191672">
    <property type="component" value="Unassembled WGS sequence"/>
</dbReference>
<feature type="domain" description="Calcineurin-like phosphoesterase" evidence="2">
    <location>
        <begin position="40"/>
        <end position="130"/>
    </location>
</feature>
<organism evidence="3 4">
    <name type="scientific">Penicillium antarcticum</name>
    <dbReference type="NCBI Taxonomy" id="416450"/>
    <lineage>
        <taxon>Eukaryota</taxon>
        <taxon>Fungi</taxon>
        <taxon>Dikarya</taxon>
        <taxon>Ascomycota</taxon>
        <taxon>Pezizomycotina</taxon>
        <taxon>Eurotiomycetes</taxon>
        <taxon>Eurotiomycetidae</taxon>
        <taxon>Eurotiales</taxon>
        <taxon>Aspergillaceae</taxon>
        <taxon>Penicillium</taxon>
    </lineage>
</organism>
<dbReference type="GO" id="GO:0006798">
    <property type="term" value="P:polyphosphate catabolic process"/>
    <property type="evidence" value="ECO:0007669"/>
    <property type="project" value="TreeGrafter"/>
</dbReference>
<feature type="compositionally biased region" description="Basic and acidic residues" evidence="1">
    <location>
        <begin position="333"/>
        <end position="346"/>
    </location>
</feature>
<evidence type="ECO:0000259" key="2">
    <source>
        <dbReference type="Pfam" id="PF00149"/>
    </source>
</evidence>
<evidence type="ECO:0000256" key="1">
    <source>
        <dbReference type="SAM" id="MobiDB-lite"/>
    </source>
</evidence>
<dbReference type="OrthoDB" id="10267127at2759"/>
<dbReference type="Gene3D" id="3.60.21.10">
    <property type="match status" value="1"/>
</dbReference>
<evidence type="ECO:0000313" key="3">
    <source>
        <dbReference type="EMBL" id="OQD85490.1"/>
    </source>
</evidence>
<name>A0A1V6Q8D1_9EURO</name>
<gene>
    <name evidence="3" type="ORF">PENANT_c010G07317</name>
</gene>
<protein>
    <recommendedName>
        <fullName evidence="2">Calcineurin-like phosphoesterase domain-containing protein</fullName>
    </recommendedName>
</protein>
<proteinExistence type="predicted"/>
<feature type="region of interest" description="Disordered" evidence="1">
    <location>
        <begin position="123"/>
        <end position="154"/>
    </location>
</feature>
<dbReference type="SUPFAM" id="SSF56300">
    <property type="entry name" value="Metallo-dependent phosphatases"/>
    <property type="match status" value="1"/>
</dbReference>
<evidence type="ECO:0000313" key="4">
    <source>
        <dbReference type="Proteomes" id="UP000191672"/>
    </source>
</evidence>